<dbReference type="AlphaFoldDB" id="A0AAW6SYW4"/>
<dbReference type="Proteomes" id="UP001159179">
    <property type="component" value="Unassembled WGS sequence"/>
</dbReference>
<name>A0AAW6SYW4_9BACI</name>
<reference evidence="1" key="1">
    <citation type="submission" date="2023-03" db="EMBL/GenBank/DDBJ databases">
        <title>Bacterial isolates from washroom surfaces on a university campus.</title>
        <authorList>
            <person name="Holman D.B."/>
            <person name="Gzyl K.E."/>
            <person name="Taheri A.E."/>
        </authorList>
    </citation>
    <scope>NUCLEOTIDE SEQUENCE</scope>
    <source>
        <strain evidence="1">RD03</strain>
    </source>
</reference>
<dbReference type="GeneID" id="79870204"/>
<proteinExistence type="predicted"/>
<dbReference type="EMBL" id="JAROYP010000014">
    <property type="protein sequence ID" value="MDH5163325.1"/>
    <property type="molecule type" value="Genomic_DNA"/>
</dbReference>
<sequence>MEDLLEMLEYIQPKTEEEINEHFEILKQLAKKRGNYYGMSKDSLPNELIPYLLDFEERQWIKFYGDDRRGITIPDDLRDWHTPDEAVEHVIEEMEEAYLTGDYEKALGSRWHPNFNFPSNELSNEYYRLRSQAFDNSARKLVSEQKALDYFLNNESIRGTRMNRFSEQLEKDVVKVASEEIKLITDFNDMKDYFDTHAFFCGISKHSYRPEIKVVTATRLVLAALCEATEPKDIAYILSYTGGSWTGLNSKYKIVYPSNWDFNRVFDELSTPEAMAVIESEMQRLQRLNTHKRS</sequence>
<protein>
    <submittedName>
        <fullName evidence="1">Uncharacterized protein</fullName>
    </submittedName>
</protein>
<dbReference type="RefSeq" id="WP_212946038.1">
    <property type="nucleotide sequence ID" value="NZ_BOQX01000010.1"/>
</dbReference>
<evidence type="ECO:0000313" key="1">
    <source>
        <dbReference type="EMBL" id="MDH5163325.1"/>
    </source>
</evidence>
<accession>A0AAW6SYW4</accession>
<evidence type="ECO:0000313" key="2">
    <source>
        <dbReference type="Proteomes" id="UP001159179"/>
    </source>
</evidence>
<organism evidence="1 2">
    <name type="scientific">Heyndrickxia oleronia</name>
    <dbReference type="NCBI Taxonomy" id="38875"/>
    <lineage>
        <taxon>Bacteria</taxon>
        <taxon>Bacillati</taxon>
        <taxon>Bacillota</taxon>
        <taxon>Bacilli</taxon>
        <taxon>Bacillales</taxon>
        <taxon>Bacillaceae</taxon>
        <taxon>Heyndrickxia</taxon>
    </lineage>
</organism>
<gene>
    <name evidence="1" type="ORF">P5X88_20530</name>
</gene>
<comment type="caution">
    <text evidence="1">The sequence shown here is derived from an EMBL/GenBank/DDBJ whole genome shotgun (WGS) entry which is preliminary data.</text>
</comment>